<name>A0AAV0PY43_9ROSI</name>
<evidence type="ECO:0000256" key="3">
    <source>
        <dbReference type="ARBA" id="ARBA00022801"/>
    </source>
</evidence>
<dbReference type="InterPro" id="IPR055295">
    <property type="entry name" value="NUDT22/NUDT9-like"/>
</dbReference>
<organism evidence="6 7">
    <name type="scientific">Linum tenue</name>
    <dbReference type="NCBI Taxonomy" id="586396"/>
    <lineage>
        <taxon>Eukaryota</taxon>
        <taxon>Viridiplantae</taxon>
        <taxon>Streptophyta</taxon>
        <taxon>Embryophyta</taxon>
        <taxon>Tracheophyta</taxon>
        <taxon>Spermatophyta</taxon>
        <taxon>Magnoliopsida</taxon>
        <taxon>eudicotyledons</taxon>
        <taxon>Gunneridae</taxon>
        <taxon>Pentapetalae</taxon>
        <taxon>rosids</taxon>
        <taxon>fabids</taxon>
        <taxon>Malpighiales</taxon>
        <taxon>Linaceae</taxon>
        <taxon>Linum</taxon>
    </lineage>
</organism>
<reference evidence="6" key="1">
    <citation type="submission" date="2022-08" db="EMBL/GenBank/DDBJ databases">
        <authorList>
            <person name="Gutierrez-Valencia J."/>
        </authorList>
    </citation>
    <scope>NUCLEOTIDE SEQUENCE</scope>
</reference>
<keyword evidence="4" id="KW-0460">Magnesium</keyword>
<dbReference type="GO" id="GO:0046872">
    <property type="term" value="F:metal ion binding"/>
    <property type="evidence" value="ECO:0007669"/>
    <property type="project" value="UniProtKB-KW"/>
</dbReference>
<protein>
    <recommendedName>
        <fullName evidence="5">Nudix hydrolase domain-containing protein</fullName>
    </recommendedName>
</protein>
<dbReference type="PANTHER" id="PTHR31835:SF1">
    <property type="entry name" value="URIDINE DIPHOSPHATE GLUCOSE PYROPHOSPHATASE NUDT22"/>
    <property type="match status" value="1"/>
</dbReference>
<evidence type="ECO:0000313" key="6">
    <source>
        <dbReference type="EMBL" id="CAI0475073.1"/>
    </source>
</evidence>
<feature type="domain" description="Nudix hydrolase" evidence="5">
    <location>
        <begin position="126"/>
        <end position="293"/>
    </location>
</feature>
<comment type="cofactor">
    <cofactor evidence="1">
        <name>Mg(2+)</name>
        <dbReference type="ChEBI" id="CHEBI:18420"/>
    </cofactor>
</comment>
<comment type="caution">
    <text evidence="6">The sequence shown here is derived from an EMBL/GenBank/DDBJ whole genome shotgun (WGS) entry which is preliminary data.</text>
</comment>
<dbReference type="EMBL" id="CAMGYJ010000009">
    <property type="protein sequence ID" value="CAI0475073.1"/>
    <property type="molecule type" value="Genomic_DNA"/>
</dbReference>
<gene>
    <name evidence="6" type="ORF">LITE_LOCUS40307</name>
</gene>
<dbReference type="InterPro" id="IPR000086">
    <property type="entry name" value="NUDIX_hydrolase_dom"/>
</dbReference>
<dbReference type="CDD" id="cd02883">
    <property type="entry name" value="NUDIX_Hydrolase"/>
    <property type="match status" value="1"/>
</dbReference>
<keyword evidence="2" id="KW-0479">Metal-binding</keyword>
<accession>A0AAV0PY43</accession>
<sequence length="298" mass="32856">METADYKLLLTCPSGLLPSQLSVVFDRSYDRIPHPNAELEDSIGQIWEDRVQGNSSLFNGKKYRYGGYSLRDGGEAKGVSHPCLHLGSTDYRTFVGTNLNPLWENFLALSEVVFTVDDVIKCQHTASPLGNGAIVVTADNEIVVLRRSDNVGEFPGHFVFPGGHPEPDEVVLATSQNGQDFVSIEELHKKISEEIFDSIAREVVEEIGVPATSLSTPVFIGLSRRILNVRPAAFFYMKCNLPSKEVHQLYSSALDGYESIQLHTVSPVVLEHMKSKMPGCHQGGFALYKLMIQASTNA</sequence>
<dbReference type="Proteomes" id="UP001154282">
    <property type="component" value="Unassembled WGS sequence"/>
</dbReference>
<dbReference type="PANTHER" id="PTHR31835">
    <property type="entry name" value="URIDINE DIPHOSPHATE GLUCOSE PYROPHOSPHATASE"/>
    <property type="match status" value="1"/>
</dbReference>
<dbReference type="GO" id="GO:0052751">
    <property type="term" value="F:GDP-mannose hydrolase activity"/>
    <property type="evidence" value="ECO:0007669"/>
    <property type="project" value="TreeGrafter"/>
</dbReference>
<evidence type="ECO:0000259" key="5">
    <source>
        <dbReference type="PROSITE" id="PS51462"/>
    </source>
</evidence>
<dbReference type="PROSITE" id="PS51462">
    <property type="entry name" value="NUDIX"/>
    <property type="match status" value="1"/>
</dbReference>
<proteinExistence type="predicted"/>
<evidence type="ECO:0000313" key="7">
    <source>
        <dbReference type="Proteomes" id="UP001154282"/>
    </source>
</evidence>
<dbReference type="SUPFAM" id="SSF55811">
    <property type="entry name" value="Nudix"/>
    <property type="match status" value="1"/>
</dbReference>
<evidence type="ECO:0000256" key="2">
    <source>
        <dbReference type="ARBA" id="ARBA00022723"/>
    </source>
</evidence>
<evidence type="ECO:0000256" key="1">
    <source>
        <dbReference type="ARBA" id="ARBA00001946"/>
    </source>
</evidence>
<evidence type="ECO:0000256" key="4">
    <source>
        <dbReference type="ARBA" id="ARBA00022842"/>
    </source>
</evidence>
<keyword evidence="7" id="KW-1185">Reference proteome</keyword>
<dbReference type="AlphaFoldDB" id="A0AAV0PY43"/>
<dbReference type="InterPro" id="IPR015797">
    <property type="entry name" value="NUDIX_hydrolase-like_dom_sf"/>
</dbReference>
<dbReference type="Gene3D" id="3.90.79.10">
    <property type="entry name" value="Nucleoside Triphosphate Pyrophosphohydrolase"/>
    <property type="match status" value="1"/>
</dbReference>
<keyword evidence="3" id="KW-0378">Hydrolase</keyword>